<organism evidence="1 2">
    <name type="scientific">Coniosporium uncinatum</name>
    <dbReference type="NCBI Taxonomy" id="93489"/>
    <lineage>
        <taxon>Eukaryota</taxon>
        <taxon>Fungi</taxon>
        <taxon>Dikarya</taxon>
        <taxon>Ascomycota</taxon>
        <taxon>Pezizomycotina</taxon>
        <taxon>Dothideomycetes</taxon>
        <taxon>Dothideomycetes incertae sedis</taxon>
        <taxon>Coniosporium</taxon>
    </lineage>
</organism>
<keyword evidence="2" id="KW-1185">Reference proteome</keyword>
<name>A0ACC3DZK9_9PEZI</name>
<dbReference type="Proteomes" id="UP001186974">
    <property type="component" value="Unassembled WGS sequence"/>
</dbReference>
<gene>
    <name evidence="1" type="ORF">LTS18_010663</name>
</gene>
<proteinExistence type="predicted"/>
<protein>
    <submittedName>
        <fullName evidence="1">Uncharacterized protein</fullName>
    </submittedName>
</protein>
<dbReference type="EMBL" id="JAWDJW010000003">
    <property type="protein sequence ID" value="KAK3082246.1"/>
    <property type="molecule type" value="Genomic_DNA"/>
</dbReference>
<comment type="caution">
    <text evidence="1">The sequence shown here is derived from an EMBL/GenBank/DDBJ whole genome shotgun (WGS) entry which is preliminary data.</text>
</comment>
<sequence>MPTLSRHSFEANGHTTSYLEAGPPTGPLLIFVHGWPDIALTWKHQLMTFASLGFRAVAADTRGYGESSVPKDRHDYRVEYLVADQIALLHHLEREQAVWIGHDWGSGIVWALAAQHPEVCAGVVNLCVPGQVLEYGLDKLVSLVNRELYPKDKYPYGQWEYMKYYELHPDESDEQFAAGGIKIIKALCAKGDPASYGKPSITATVVQDGGWFGGKPDQLPDIPLEATVLDQDVFEALAKDKERNGWFPATSYYLNHDLNNKYMQNAPNGGYLEMPVFYIDAKYDGVCSPSTSPRLAEPMRKHCKKLTESTIEGMHWVHMEKPDQVNAALASWLATTLPKYWPYHYKNPVVA</sequence>
<reference evidence="1" key="1">
    <citation type="submission" date="2024-09" db="EMBL/GenBank/DDBJ databases">
        <title>Black Yeasts Isolated from many extreme environments.</title>
        <authorList>
            <person name="Coleine C."/>
            <person name="Stajich J.E."/>
            <person name="Selbmann L."/>
        </authorList>
    </citation>
    <scope>NUCLEOTIDE SEQUENCE</scope>
    <source>
        <strain evidence="1">CCFEE 5737</strain>
    </source>
</reference>
<evidence type="ECO:0000313" key="2">
    <source>
        <dbReference type="Proteomes" id="UP001186974"/>
    </source>
</evidence>
<evidence type="ECO:0000313" key="1">
    <source>
        <dbReference type="EMBL" id="KAK3082246.1"/>
    </source>
</evidence>
<accession>A0ACC3DZK9</accession>